<proteinExistence type="predicted"/>
<evidence type="ECO:0000313" key="7">
    <source>
        <dbReference type="EMBL" id="QXQ13658.1"/>
    </source>
</evidence>
<evidence type="ECO:0000256" key="1">
    <source>
        <dbReference type="ARBA" id="ARBA00004141"/>
    </source>
</evidence>
<sequence length="369" mass="38398">MASNSRSSAVGRVAAAAVPILQCALAAGLAWWVSHDLLRHPEPFFAPISAVVALGVSLGSRVRRSLELLVGVSVGLGVGDLLIALIGSGTWQIMLTVAVAMGAAVALDGGPVIAIQAAGSAVLVAALPPGGNAGTDRMIDALVGGLVGIAVVAVVPTHPVKRARRVAADVLDVLGAALRQTADGLVEQNPTLIRAALDRIRGTQDRIDELRLQIRGGRESSWVSPLFWGGARRRLVRLADTVDPLDNAVRNVRVLVRRALTLVRDDEILDPRLVDVVEQLAGAVEVVRDLLLADPDERPSRDDAAAALRAVARAARPELIAGAGLSTHVVFAQLRSAIVDLLQVCGVSRVAALAILPPTVPNPHVPPAL</sequence>
<feature type="transmembrane region" description="Helical" evidence="5">
    <location>
        <begin position="68"/>
        <end position="87"/>
    </location>
</feature>
<feature type="transmembrane region" description="Helical" evidence="5">
    <location>
        <begin position="138"/>
        <end position="155"/>
    </location>
</feature>
<feature type="transmembrane region" description="Helical" evidence="5">
    <location>
        <begin position="12"/>
        <end position="32"/>
    </location>
</feature>
<gene>
    <name evidence="7" type="ORF">KV203_17940</name>
</gene>
<protein>
    <submittedName>
        <fullName evidence="7">FUSC family protein</fullName>
    </submittedName>
</protein>
<feature type="domain" description="Integral membrane bound transporter" evidence="6">
    <location>
        <begin position="29"/>
        <end position="151"/>
    </location>
</feature>
<dbReference type="Pfam" id="PF13515">
    <property type="entry name" value="FUSC_2"/>
    <property type="match status" value="1"/>
</dbReference>
<evidence type="ECO:0000256" key="4">
    <source>
        <dbReference type="ARBA" id="ARBA00023136"/>
    </source>
</evidence>
<evidence type="ECO:0000256" key="2">
    <source>
        <dbReference type="ARBA" id="ARBA00022692"/>
    </source>
</evidence>
<accession>A0ABX8S745</accession>
<comment type="subcellular location">
    <subcellularLocation>
        <location evidence="1">Membrane</location>
        <topology evidence="1">Multi-pass membrane protein</topology>
    </subcellularLocation>
</comment>
<dbReference type="EMBL" id="CP079105">
    <property type="protein sequence ID" value="QXQ13658.1"/>
    <property type="molecule type" value="Genomic_DNA"/>
</dbReference>
<dbReference type="InterPro" id="IPR049453">
    <property type="entry name" value="Memb_transporter_dom"/>
</dbReference>
<evidence type="ECO:0000259" key="6">
    <source>
        <dbReference type="Pfam" id="PF13515"/>
    </source>
</evidence>
<organism evidence="7 8">
    <name type="scientific">Skermania pinensis</name>
    <dbReference type="NCBI Taxonomy" id="39122"/>
    <lineage>
        <taxon>Bacteria</taxon>
        <taxon>Bacillati</taxon>
        <taxon>Actinomycetota</taxon>
        <taxon>Actinomycetes</taxon>
        <taxon>Mycobacteriales</taxon>
        <taxon>Gordoniaceae</taxon>
        <taxon>Skermania</taxon>
    </lineage>
</organism>
<evidence type="ECO:0000256" key="3">
    <source>
        <dbReference type="ARBA" id="ARBA00022989"/>
    </source>
</evidence>
<keyword evidence="4 5" id="KW-0472">Membrane</keyword>
<evidence type="ECO:0000256" key="5">
    <source>
        <dbReference type="SAM" id="Phobius"/>
    </source>
</evidence>
<reference evidence="7" key="1">
    <citation type="submission" date="2021-07" db="EMBL/GenBank/DDBJ databases">
        <title>Candidatus Kaistella beijingensis sp. nov. isolated from a municipal wastewater treatment plant is involved in sludge foaming.</title>
        <authorList>
            <person name="Song Y."/>
            <person name="Liu S.-J."/>
        </authorList>
    </citation>
    <scope>NUCLEOTIDE SEQUENCE</scope>
    <source>
        <strain evidence="7">DSM 43998</strain>
    </source>
</reference>
<evidence type="ECO:0000313" key="8">
    <source>
        <dbReference type="Proteomes" id="UP000887023"/>
    </source>
</evidence>
<keyword evidence="3 5" id="KW-1133">Transmembrane helix</keyword>
<feature type="transmembrane region" description="Helical" evidence="5">
    <location>
        <begin position="44"/>
        <end position="61"/>
    </location>
</feature>
<dbReference type="RefSeq" id="WP_066469475.1">
    <property type="nucleotide sequence ID" value="NZ_CBCRUZ010000005.1"/>
</dbReference>
<name>A0ABX8S745_9ACTN</name>
<keyword evidence="8" id="KW-1185">Reference proteome</keyword>
<keyword evidence="2 5" id="KW-0812">Transmembrane</keyword>
<dbReference type="Proteomes" id="UP000887023">
    <property type="component" value="Chromosome"/>
</dbReference>
<feature type="transmembrane region" description="Helical" evidence="5">
    <location>
        <begin position="93"/>
        <end position="126"/>
    </location>
</feature>